<sequence>MSKTNLPDLMTREKRSFTFPDLRAEQESGVIEGHAAVFDQKTVIGGWYEEIIERTAFSKTDFRDVVLTVNHNLQSIPLARSRNNNANSTLQLSVDDTGLLVRGNLDIENNTEARALHSSIARQDVNGMSFIFFIRDQKWEGLDTDMPVRRILDIARVIEVSAVSFPAYAGTDINARDEQALESARAALESARSELASSNNELEMLRLRSQILLKG</sequence>
<dbReference type="RefSeq" id="WP_119846116.1">
    <property type="nucleotide sequence ID" value="NZ_CP032412.1"/>
</dbReference>
<proteinExistence type="predicted"/>
<evidence type="ECO:0000256" key="3">
    <source>
        <dbReference type="ARBA" id="ARBA00022801"/>
    </source>
</evidence>
<dbReference type="GO" id="GO:0008233">
    <property type="term" value="F:peptidase activity"/>
    <property type="evidence" value="ECO:0007669"/>
    <property type="project" value="UniProtKB-KW"/>
</dbReference>
<organism evidence="6 7">
    <name type="scientific">Paenibacillus lautus</name>
    <name type="common">Bacillus lautus</name>
    <dbReference type="NCBI Taxonomy" id="1401"/>
    <lineage>
        <taxon>Bacteria</taxon>
        <taxon>Bacillati</taxon>
        <taxon>Bacillota</taxon>
        <taxon>Bacilli</taxon>
        <taxon>Bacillales</taxon>
        <taxon>Paenibacillaceae</taxon>
        <taxon>Paenibacillus</taxon>
    </lineage>
</organism>
<evidence type="ECO:0000256" key="2">
    <source>
        <dbReference type="ARBA" id="ARBA00022670"/>
    </source>
</evidence>
<evidence type="ECO:0000256" key="1">
    <source>
        <dbReference type="ARBA" id="ARBA00022612"/>
    </source>
</evidence>
<accession>A0A385TB76</accession>
<reference evidence="6 7" key="1">
    <citation type="submission" date="2018-09" db="EMBL/GenBank/DDBJ databases">
        <title>Genome Sequence of Paenibacillus lautus Strain E7593-69, Azo Dye-Degrading Bacteria, Isolated from Commercial Tattoo Inks.</title>
        <authorList>
            <person name="Nho S.W."/>
            <person name="Kim S.-J."/>
            <person name="Kweon O."/>
            <person name="Cerniglia C.E."/>
        </authorList>
    </citation>
    <scope>NUCLEOTIDE SEQUENCE [LARGE SCALE GENOMIC DNA]</scope>
    <source>
        <strain evidence="6 7">E7593-69</strain>
    </source>
</reference>
<dbReference type="Proteomes" id="UP000266552">
    <property type="component" value="Chromosome"/>
</dbReference>
<gene>
    <name evidence="6" type="ORF">D5F53_00075</name>
</gene>
<dbReference type="Pfam" id="PF04586">
    <property type="entry name" value="Peptidase_S78"/>
    <property type="match status" value="1"/>
</dbReference>
<dbReference type="KEGG" id="plw:D5F53_00075"/>
<dbReference type="GO" id="GO:0006508">
    <property type="term" value="P:proteolysis"/>
    <property type="evidence" value="ECO:0007669"/>
    <property type="project" value="UniProtKB-KW"/>
</dbReference>
<evidence type="ECO:0000313" key="7">
    <source>
        <dbReference type="Proteomes" id="UP000266552"/>
    </source>
</evidence>
<dbReference type="GeneID" id="97552770"/>
<keyword evidence="1" id="KW-1188">Viral release from host cell</keyword>
<dbReference type="InterPro" id="IPR054613">
    <property type="entry name" value="Peptidase_S78_dom"/>
</dbReference>
<evidence type="ECO:0000259" key="5">
    <source>
        <dbReference type="Pfam" id="PF04586"/>
    </source>
</evidence>
<evidence type="ECO:0000256" key="4">
    <source>
        <dbReference type="SAM" id="Coils"/>
    </source>
</evidence>
<name>A0A385TB76_PAELA</name>
<feature type="domain" description="Prohead serine protease" evidence="5">
    <location>
        <begin position="24"/>
        <end position="179"/>
    </location>
</feature>
<protein>
    <submittedName>
        <fullName evidence="6">HK97 family phage prohead protease</fullName>
    </submittedName>
</protein>
<keyword evidence="4" id="KW-0175">Coiled coil</keyword>
<evidence type="ECO:0000313" key="6">
    <source>
        <dbReference type="EMBL" id="AYB41790.1"/>
    </source>
</evidence>
<keyword evidence="7" id="KW-1185">Reference proteome</keyword>
<dbReference type="InterPro" id="IPR006433">
    <property type="entry name" value="Prohead_protease"/>
</dbReference>
<dbReference type="AlphaFoldDB" id="A0A385TB76"/>
<keyword evidence="3" id="KW-0378">Hydrolase</keyword>
<dbReference type="EMBL" id="CP032412">
    <property type="protein sequence ID" value="AYB41790.1"/>
    <property type="molecule type" value="Genomic_DNA"/>
</dbReference>
<dbReference type="NCBIfam" id="TIGR01543">
    <property type="entry name" value="proheadase_HK97"/>
    <property type="match status" value="1"/>
</dbReference>
<feature type="coiled-coil region" evidence="4">
    <location>
        <begin position="174"/>
        <end position="208"/>
    </location>
</feature>
<keyword evidence="2 6" id="KW-0645">Protease</keyword>